<dbReference type="AlphaFoldDB" id="A0A6G8S3T0"/>
<evidence type="ECO:0000313" key="1">
    <source>
        <dbReference type="EMBL" id="QIO08869.1"/>
    </source>
</evidence>
<dbReference type="EMBL" id="CP049916">
    <property type="protein sequence ID" value="QIO08869.1"/>
    <property type="molecule type" value="Genomic_DNA"/>
</dbReference>
<name>A0A6G8S3T0_9GAMM</name>
<accession>A0A6G8S3T0</accession>
<protein>
    <submittedName>
        <fullName evidence="1">Uncharacterized protein</fullName>
    </submittedName>
</protein>
<reference evidence="1 2" key="1">
    <citation type="submission" date="2020-03" db="EMBL/GenBank/DDBJ databases">
        <authorList>
            <person name="Zhu W."/>
        </authorList>
    </citation>
    <scope>NUCLEOTIDE SEQUENCE [LARGE SCALE GENOMIC DNA]</scope>
    <source>
        <strain evidence="1 2">185</strain>
    </source>
</reference>
<dbReference type="Proteomes" id="UP000501939">
    <property type="component" value="Chromosome"/>
</dbReference>
<dbReference type="KEGG" id="alj:G8D99_07455"/>
<proteinExistence type="predicted"/>
<dbReference type="RefSeq" id="WP_166324006.1">
    <property type="nucleotide sequence ID" value="NZ_CP049916.1"/>
</dbReference>
<gene>
    <name evidence="1" type="ORF">G8D99_07455</name>
</gene>
<sequence length="148" mass="17862">MIKYDIYPKYADKDFAFLFKAKERINDYFVFDINEDFLKYPILNLDYEDIFENELNNVLNDDCYYNASGLILFSKKVVDILKNLDGNITFYSCKLRNQPIDIFALYKRNDVESDYVIRNSEKPTSYYFSELFIDLIVKNNWNIDYYQV</sequence>
<organism evidence="1 2">
    <name type="scientific">Acinetobacter lanii</name>
    <dbReference type="NCBI Taxonomy" id="2715163"/>
    <lineage>
        <taxon>Bacteria</taxon>
        <taxon>Pseudomonadati</taxon>
        <taxon>Pseudomonadota</taxon>
        <taxon>Gammaproteobacteria</taxon>
        <taxon>Moraxellales</taxon>
        <taxon>Moraxellaceae</taxon>
        <taxon>Acinetobacter</taxon>
    </lineage>
</organism>
<keyword evidence="2" id="KW-1185">Reference proteome</keyword>
<evidence type="ECO:0000313" key="2">
    <source>
        <dbReference type="Proteomes" id="UP000501939"/>
    </source>
</evidence>